<dbReference type="FunFam" id="3.30.980.10:FF:000004">
    <property type="entry name" value="Alanine--tRNA ligase, cytoplasmic"/>
    <property type="match status" value="1"/>
</dbReference>
<dbReference type="Gene3D" id="3.30.54.20">
    <property type="match status" value="1"/>
</dbReference>
<dbReference type="EC" id="6.1.1.7" evidence="2"/>
<dbReference type="InterPro" id="IPR003156">
    <property type="entry name" value="DHHA1_dom"/>
</dbReference>
<accession>A0A6J6SRG4</accession>
<proteinExistence type="inferred from homology"/>
<dbReference type="FunFam" id="3.10.310.40:FF:000001">
    <property type="entry name" value="Alanine--tRNA ligase"/>
    <property type="match status" value="1"/>
</dbReference>
<sequence>MSASPPRPLSANDLRRTWTDFFVARAHTSVRSGSLIPTHPSAPMFTNSGMMPFVPYFLGEEPAPYSPPRAVSIQKCVRAGGKHNDLEAIGRSPRHLSFFEMLGNFSFGDYFKAEAIPWAWEFVTEVLGIDGDRLWVTCHVTDDEAEGIWTDVVGLDPKRIQRLDKDNFWEMGETGPCGPSTEIFFDFGPEHGPDGGPANELAENRFVEIWNLVFTQHFRGESGELSDLPTRNVDTGAGMERILAVLQGSASLYTADVLSGLVTRAEQVTSHQLGESEITDIGLRLLADHTRTAAFLVSDGVIPSNEDRGYVLRRIIRRAVRFGYMLGVEKMVLPPLVERCVEIMGEAYPELESQKDQLLEMIGREESNFRQTLARGSVLLDSELASVVPGGQLDGRVAFELHDTFGFPLEVTREMAELQGLEVDVAEFDLAMNEQRERSRAAGKKTGVATGEQVEAERALLAAFGPTIFTGRDEVSTEAIVIGVIGDAVFLDRTPFYAESGGQVGDTGVITSGTGVLNVIGTTYAIPGVLHRHEVQVVEGQVQVGDQVTARIDNERRSAIRRNHTATHLLHWALREVLGPQVKQQGSSVDADRLRFDFAHHGAVTADQLEQIELLANTQVLSNGAVRHFETTMDEALELGALAFFGDKYGERVRVLQAGDSSVELCGGTHVTALGNIGLIRIISEGSIGSNVRRLEAVTGFGTLSRVRDQDQVLHQAAELLGVPGDGLVEGIDKRLAENKKLRDDLKAARQQLTGGQSEELLAGAVGGFVVAQVDAETREELRDLAVALRDKPGITAVVLAASPGGKGVAFVAAVSPDSGLHAAELIADAVKLVGGGGGKGADLAAAGGRYPEHIPEALELVRSLLR</sequence>
<dbReference type="PRINTS" id="PR00980">
    <property type="entry name" value="TRNASYNTHALA"/>
</dbReference>
<dbReference type="SUPFAM" id="SSF101353">
    <property type="entry name" value="Putative anticodon-binding domain of alanyl-tRNA synthetase (AlaRS)"/>
    <property type="match status" value="1"/>
</dbReference>
<evidence type="ECO:0000256" key="1">
    <source>
        <dbReference type="ARBA" id="ARBA00008226"/>
    </source>
</evidence>
<evidence type="ECO:0000313" key="13">
    <source>
        <dbReference type="EMBL" id="CAB4737353.1"/>
    </source>
</evidence>
<dbReference type="InterPro" id="IPR002318">
    <property type="entry name" value="Ala-tRNA-lgiase_IIc"/>
</dbReference>
<comment type="similarity">
    <text evidence="1">Belongs to the class-II aminoacyl-tRNA synthetase family.</text>
</comment>
<keyword evidence="6" id="KW-0547">Nucleotide-binding</keyword>
<dbReference type="InterPro" id="IPR018163">
    <property type="entry name" value="Thr/Ala-tRNA-synth_IIc_edit"/>
</dbReference>
<dbReference type="InterPro" id="IPR050058">
    <property type="entry name" value="Ala-tRNA_ligase"/>
</dbReference>
<keyword evidence="8" id="KW-0694">RNA-binding</keyword>
<dbReference type="Pfam" id="PF02272">
    <property type="entry name" value="DHHA1"/>
    <property type="match status" value="1"/>
</dbReference>
<dbReference type="EMBL" id="CAEZYU010000027">
    <property type="protein sequence ID" value="CAB4737353.1"/>
    <property type="molecule type" value="Genomic_DNA"/>
</dbReference>
<dbReference type="HAMAP" id="MF_00036_B">
    <property type="entry name" value="Ala_tRNA_synth_B"/>
    <property type="match status" value="1"/>
</dbReference>
<keyword evidence="4" id="KW-0820">tRNA-binding</keyword>
<dbReference type="Gene3D" id="3.30.930.10">
    <property type="entry name" value="Bira Bifunctional Protein, Domain 2"/>
    <property type="match status" value="1"/>
</dbReference>
<dbReference type="InterPro" id="IPR018164">
    <property type="entry name" value="Ala-tRNA-synth_IIc_N"/>
</dbReference>
<dbReference type="NCBIfam" id="TIGR00344">
    <property type="entry name" value="alaS"/>
    <property type="match status" value="1"/>
</dbReference>
<dbReference type="Gene3D" id="3.10.310.40">
    <property type="match status" value="1"/>
</dbReference>
<keyword evidence="5" id="KW-0436">Ligase</keyword>
<dbReference type="InterPro" id="IPR045864">
    <property type="entry name" value="aa-tRNA-synth_II/BPL/LPL"/>
</dbReference>
<gene>
    <name evidence="13" type="ORF">UFOPK2766_00788</name>
</gene>
<dbReference type="PROSITE" id="PS50860">
    <property type="entry name" value="AA_TRNA_LIGASE_II_ALA"/>
    <property type="match status" value="1"/>
</dbReference>
<dbReference type="InterPro" id="IPR012947">
    <property type="entry name" value="tRNA_SAD"/>
</dbReference>
<keyword evidence="9" id="KW-0648">Protein biosynthesis</keyword>
<evidence type="ECO:0000256" key="3">
    <source>
        <dbReference type="ARBA" id="ARBA00017959"/>
    </source>
</evidence>
<dbReference type="InterPro" id="IPR018165">
    <property type="entry name" value="Ala-tRNA-synth_IIc_core"/>
</dbReference>
<dbReference type="GO" id="GO:0005524">
    <property type="term" value="F:ATP binding"/>
    <property type="evidence" value="ECO:0007669"/>
    <property type="project" value="UniProtKB-KW"/>
</dbReference>
<dbReference type="PANTHER" id="PTHR11777:SF9">
    <property type="entry name" value="ALANINE--TRNA LIGASE, CYTOPLASMIC"/>
    <property type="match status" value="1"/>
</dbReference>
<dbReference type="GO" id="GO:0000049">
    <property type="term" value="F:tRNA binding"/>
    <property type="evidence" value="ECO:0007669"/>
    <property type="project" value="UniProtKB-KW"/>
</dbReference>
<keyword evidence="10" id="KW-0030">Aminoacyl-tRNA synthetase</keyword>
<evidence type="ECO:0000256" key="4">
    <source>
        <dbReference type="ARBA" id="ARBA00022555"/>
    </source>
</evidence>
<dbReference type="InterPro" id="IPR009000">
    <property type="entry name" value="Transl_B-barrel_sf"/>
</dbReference>
<evidence type="ECO:0000256" key="11">
    <source>
        <dbReference type="SAM" id="Coils"/>
    </source>
</evidence>
<protein>
    <recommendedName>
        <fullName evidence="3">Alanine--tRNA ligase</fullName>
        <ecNumber evidence="2">6.1.1.7</ecNumber>
    </recommendedName>
</protein>
<dbReference type="GO" id="GO:0005829">
    <property type="term" value="C:cytosol"/>
    <property type="evidence" value="ECO:0007669"/>
    <property type="project" value="TreeGrafter"/>
</dbReference>
<dbReference type="InterPro" id="IPR023033">
    <property type="entry name" value="Ala_tRNA_ligase_euk/bac"/>
</dbReference>
<reference evidence="13" key="1">
    <citation type="submission" date="2020-05" db="EMBL/GenBank/DDBJ databases">
        <authorList>
            <person name="Chiriac C."/>
            <person name="Salcher M."/>
            <person name="Ghai R."/>
            <person name="Kavagutti S V."/>
        </authorList>
    </citation>
    <scope>NUCLEOTIDE SEQUENCE</scope>
</reference>
<dbReference type="CDD" id="cd00673">
    <property type="entry name" value="AlaRS_core"/>
    <property type="match status" value="1"/>
</dbReference>
<dbReference type="SMART" id="SM00863">
    <property type="entry name" value="tRNA_SAD"/>
    <property type="match status" value="1"/>
</dbReference>
<keyword evidence="11" id="KW-0175">Coiled coil</keyword>
<dbReference type="GO" id="GO:0002161">
    <property type="term" value="F:aminoacyl-tRNA deacylase activity"/>
    <property type="evidence" value="ECO:0007669"/>
    <property type="project" value="TreeGrafter"/>
</dbReference>
<evidence type="ECO:0000259" key="12">
    <source>
        <dbReference type="PROSITE" id="PS50860"/>
    </source>
</evidence>
<keyword evidence="7" id="KW-0067">ATP-binding</keyword>
<evidence type="ECO:0000256" key="8">
    <source>
        <dbReference type="ARBA" id="ARBA00022884"/>
    </source>
</evidence>
<dbReference type="GO" id="GO:0004813">
    <property type="term" value="F:alanine-tRNA ligase activity"/>
    <property type="evidence" value="ECO:0007669"/>
    <property type="project" value="UniProtKB-EC"/>
</dbReference>
<dbReference type="Gene3D" id="2.40.30.130">
    <property type="match status" value="1"/>
</dbReference>
<dbReference type="GO" id="GO:0006419">
    <property type="term" value="P:alanyl-tRNA aminoacylation"/>
    <property type="evidence" value="ECO:0007669"/>
    <property type="project" value="InterPro"/>
</dbReference>
<evidence type="ECO:0000256" key="9">
    <source>
        <dbReference type="ARBA" id="ARBA00022917"/>
    </source>
</evidence>
<dbReference type="SUPFAM" id="SSF50447">
    <property type="entry name" value="Translation proteins"/>
    <property type="match status" value="1"/>
</dbReference>
<evidence type="ECO:0000256" key="10">
    <source>
        <dbReference type="ARBA" id="ARBA00023146"/>
    </source>
</evidence>
<dbReference type="InterPro" id="IPR018162">
    <property type="entry name" value="Ala-tRNA-ligase_IIc_anticod-bd"/>
</dbReference>
<evidence type="ECO:0000256" key="6">
    <source>
        <dbReference type="ARBA" id="ARBA00022741"/>
    </source>
</evidence>
<name>A0A6J6SRG4_9ZZZZ</name>
<dbReference type="AlphaFoldDB" id="A0A6J6SRG4"/>
<evidence type="ECO:0000256" key="5">
    <source>
        <dbReference type="ARBA" id="ARBA00022598"/>
    </source>
</evidence>
<evidence type="ECO:0000256" key="7">
    <source>
        <dbReference type="ARBA" id="ARBA00022840"/>
    </source>
</evidence>
<feature type="coiled-coil region" evidence="11">
    <location>
        <begin position="732"/>
        <end position="759"/>
    </location>
</feature>
<dbReference type="Pfam" id="PF01411">
    <property type="entry name" value="tRNA-synt_2c"/>
    <property type="match status" value="1"/>
</dbReference>
<dbReference type="Pfam" id="PF07973">
    <property type="entry name" value="tRNA_SAD"/>
    <property type="match status" value="1"/>
</dbReference>
<dbReference type="SUPFAM" id="SSF55681">
    <property type="entry name" value="Class II aaRS and biotin synthetases"/>
    <property type="match status" value="1"/>
</dbReference>
<evidence type="ECO:0000256" key="2">
    <source>
        <dbReference type="ARBA" id="ARBA00013168"/>
    </source>
</evidence>
<dbReference type="PANTHER" id="PTHR11777">
    <property type="entry name" value="ALANYL-TRNA SYNTHETASE"/>
    <property type="match status" value="1"/>
</dbReference>
<dbReference type="SUPFAM" id="SSF55186">
    <property type="entry name" value="ThrRS/AlaRS common domain"/>
    <property type="match status" value="1"/>
</dbReference>
<dbReference type="Gene3D" id="3.30.980.10">
    <property type="entry name" value="Threonyl-trna Synthetase, Chain A, domain 2"/>
    <property type="match status" value="1"/>
</dbReference>
<feature type="domain" description="Alanyl-transfer RNA synthetases family profile" evidence="12">
    <location>
        <begin position="9"/>
        <end position="709"/>
    </location>
</feature>
<organism evidence="13">
    <name type="scientific">freshwater metagenome</name>
    <dbReference type="NCBI Taxonomy" id="449393"/>
    <lineage>
        <taxon>unclassified sequences</taxon>
        <taxon>metagenomes</taxon>
        <taxon>ecological metagenomes</taxon>
    </lineage>
</organism>